<dbReference type="PANTHER" id="PTHR42917:SF2">
    <property type="entry name" value="2,4-DIENOYL-COA REDUCTASE [(2E)-ENOYL-COA-PRODUCING]"/>
    <property type="match status" value="1"/>
</dbReference>
<dbReference type="InterPro" id="IPR003953">
    <property type="entry name" value="FAD-dep_OxRdtase_2_FAD-bd"/>
</dbReference>
<feature type="compositionally biased region" description="Low complexity" evidence="9">
    <location>
        <begin position="412"/>
        <end position="426"/>
    </location>
</feature>
<sequence>MEHFSHLLSPIQLGRVEIRNRVVLTSHGASETFRNPLASPDAYIEYLRRRAGAGVGLIITQPVLSDPAVGIPEATLQRHAALADAVRAEGAVLLLQVTHLGVYARTDADLRRGPLPGFQNSQSAMGETAHAMTDDEIEAMIEGYRRTAEMAVAAGFDGVEVHGAHGYLVQQSLTPSFNSREDRWGADRTLFVRSVLEVVRETIGPDRILGYRTPTDDLRSAEDGGLGAAGIVEVVQALLKTDQIDVLNTTIGDGGPSYARAIPSYRYDEAPNIPPLVKMREALGVTPPVIGVGRILSVGFAESLLAAGRCDLVAMTRAHIADPDLLVKARAGQTHRIRPCVGANVCVNRKLQGFSEISCFHNPQVLRERALEPHRTDVPRRVLVVGAGPAGLKAAATAAVRGHDVTIIDGSGPARRPAAVRGANRGARARRLR</sequence>
<dbReference type="Pfam" id="PF00724">
    <property type="entry name" value="Oxidored_FMN"/>
    <property type="match status" value="1"/>
</dbReference>
<keyword evidence="6 12" id="KW-0560">Oxidoreductase</keyword>
<dbReference type="InterPro" id="IPR001155">
    <property type="entry name" value="OxRdtase_FMN_N"/>
</dbReference>
<organism evidence="12 13">
    <name type="scientific">Mycobacterium talmoniae</name>
    <dbReference type="NCBI Taxonomy" id="1858794"/>
    <lineage>
        <taxon>Bacteria</taxon>
        <taxon>Bacillati</taxon>
        <taxon>Actinomycetota</taxon>
        <taxon>Actinomycetes</taxon>
        <taxon>Mycobacteriales</taxon>
        <taxon>Mycobacteriaceae</taxon>
        <taxon>Mycobacterium</taxon>
    </lineage>
</organism>
<keyword evidence="12" id="KW-0808">Transferase</keyword>
<proteinExistence type="predicted"/>
<gene>
    <name evidence="12" type="primary">stcD_2</name>
    <name evidence="12" type="ORF">C1Y40_01854</name>
</gene>
<dbReference type="Pfam" id="PF00890">
    <property type="entry name" value="FAD_binding_2"/>
    <property type="match status" value="1"/>
</dbReference>
<dbReference type="GO" id="GO:0016491">
    <property type="term" value="F:oxidoreductase activity"/>
    <property type="evidence" value="ECO:0007669"/>
    <property type="project" value="UniProtKB-KW"/>
</dbReference>
<keyword evidence="5" id="KW-0479">Metal-binding</keyword>
<feature type="domain" description="NADH:flavin oxidoreductase/NADH oxidase N-terminal" evidence="10">
    <location>
        <begin position="7"/>
        <end position="333"/>
    </location>
</feature>
<dbReference type="Gene3D" id="3.20.20.70">
    <property type="entry name" value="Aldolase class I"/>
    <property type="match status" value="1"/>
</dbReference>
<evidence type="ECO:0000256" key="9">
    <source>
        <dbReference type="SAM" id="MobiDB-lite"/>
    </source>
</evidence>
<comment type="cofactor">
    <cofactor evidence="1">
        <name>FMN</name>
        <dbReference type="ChEBI" id="CHEBI:58210"/>
    </cofactor>
</comment>
<evidence type="ECO:0000313" key="12">
    <source>
        <dbReference type="EMBL" id="PQM48031.1"/>
    </source>
</evidence>
<evidence type="ECO:0000256" key="6">
    <source>
        <dbReference type="ARBA" id="ARBA00023002"/>
    </source>
</evidence>
<dbReference type="GO" id="GO:0010181">
    <property type="term" value="F:FMN binding"/>
    <property type="evidence" value="ECO:0007669"/>
    <property type="project" value="InterPro"/>
</dbReference>
<evidence type="ECO:0000313" key="13">
    <source>
        <dbReference type="Proteomes" id="UP000238296"/>
    </source>
</evidence>
<evidence type="ECO:0000259" key="11">
    <source>
        <dbReference type="Pfam" id="PF00890"/>
    </source>
</evidence>
<keyword evidence="3" id="KW-0285">Flavoprotein</keyword>
<dbReference type="GO" id="GO:0032259">
    <property type="term" value="P:methylation"/>
    <property type="evidence" value="ECO:0007669"/>
    <property type="project" value="UniProtKB-KW"/>
</dbReference>
<dbReference type="InterPro" id="IPR051793">
    <property type="entry name" value="NADH:flavin_oxidoreductase"/>
</dbReference>
<evidence type="ECO:0000256" key="4">
    <source>
        <dbReference type="ARBA" id="ARBA00022643"/>
    </source>
</evidence>
<dbReference type="EMBL" id="PPEA01000254">
    <property type="protein sequence ID" value="PQM48031.1"/>
    <property type="molecule type" value="Genomic_DNA"/>
</dbReference>
<protein>
    <submittedName>
        <fullName evidence="12">Putative N-methylproline demethylase</fullName>
        <ecNumber evidence="12">1.-.-.-</ecNumber>
    </submittedName>
</protein>
<accession>A0A2S8BMX7</accession>
<dbReference type="PANTHER" id="PTHR42917">
    <property type="entry name" value="2,4-DIENOYL-COA REDUCTASE"/>
    <property type="match status" value="1"/>
</dbReference>
<reference evidence="12 13" key="1">
    <citation type="journal article" date="2017" name="Int. J. Syst. Evol. Microbiol.">
        <title>Mycobacterium talmoniae sp. nov., a slowly growing mycobacterium isolated from human respiratory samples.</title>
        <authorList>
            <person name="Davidson R.M."/>
            <person name="DeGroote M.A."/>
            <person name="Marola J.L."/>
            <person name="Buss S."/>
            <person name="Jones V."/>
            <person name="McNeil M.R."/>
            <person name="Freifeld A.G."/>
            <person name="Elaine Epperson L."/>
            <person name="Hasan N.A."/>
            <person name="Jackson M."/>
            <person name="Iwen P.C."/>
            <person name="Salfinger M."/>
            <person name="Strong M."/>
        </authorList>
    </citation>
    <scope>NUCLEOTIDE SEQUENCE [LARGE SCALE GENOMIC DNA]</scope>
    <source>
        <strain evidence="12 13">ATCC BAA-2683</strain>
    </source>
</reference>
<dbReference type="GO" id="GO:0046872">
    <property type="term" value="F:metal ion binding"/>
    <property type="evidence" value="ECO:0007669"/>
    <property type="project" value="UniProtKB-KW"/>
</dbReference>
<name>A0A2S8BMX7_9MYCO</name>
<dbReference type="SUPFAM" id="SSF51971">
    <property type="entry name" value="Nucleotide-binding domain"/>
    <property type="match status" value="1"/>
</dbReference>
<evidence type="ECO:0000259" key="10">
    <source>
        <dbReference type="Pfam" id="PF00724"/>
    </source>
</evidence>
<evidence type="ECO:0000256" key="3">
    <source>
        <dbReference type="ARBA" id="ARBA00022630"/>
    </source>
</evidence>
<evidence type="ECO:0000256" key="1">
    <source>
        <dbReference type="ARBA" id="ARBA00001917"/>
    </source>
</evidence>
<keyword evidence="12" id="KW-0489">Methyltransferase</keyword>
<evidence type="ECO:0000256" key="7">
    <source>
        <dbReference type="ARBA" id="ARBA00023004"/>
    </source>
</evidence>
<dbReference type="GO" id="GO:0008168">
    <property type="term" value="F:methyltransferase activity"/>
    <property type="evidence" value="ECO:0007669"/>
    <property type="project" value="UniProtKB-KW"/>
</dbReference>
<evidence type="ECO:0000256" key="5">
    <source>
        <dbReference type="ARBA" id="ARBA00022723"/>
    </source>
</evidence>
<comment type="caution">
    <text evidence="12">The sequence shown here is derived from an EMBL/GenBank/DDBJ whole genome shotgun (WGS) entry which is preliminary data.</text>
</comment>
<keyword evidence="8" id="KW-0411">Iron-sulfur</keyword>
<dbReference type="EC" id="1.-.-.-" evidence="12"/>
<feature type="region of interest" description="Disordered" evidence="9">
    <location>
        <begin position="411"/>
        <end position="433"/>
    </location>
</feature>
<dbReference type="Gene3D" id="3.40.50.720">
    <property type="entry name" value="NAD(P)-binding Rossmann-like Domain"/>
    <property type="match status" value="1"/>
</dbReference>
<keyword evidence="4" id="KW-0288">FMN</keyword>
<evidence type="ECO:0000256" key="2">
    <source>
        <dbReference type="ARBA" id="ARBA00001966"/>
    </source>
</evidence>
<dbReference type="AlphaFoldDB" id="A0A2S8BMX7"/>
<comment type="cofactor">
    <cofactor evidence="2">
        <name>[4Fe-4S] cluster</name>
        <dbReference type="ChEBI" id="CHEBI:49883"/>
    </cofactor>
</comment>
<keyword evidence="7" id="KW-0408">Iron</keyword>
<evidence type="ECO:0000256" key="8">
    <source>
        <dbReference type="ARBA" id="ARBA00023014"/>
    </source>
</evidence>
<dbReference type="GO" id="GO:0051536">
    <property type="term" value="F:iron-sulfur cluster binding"/>
    <property type="evidence" value="ECO:0007669"/>
    <property type="project" value="UniProtKB-KW"/>
</dbReference>
<dbReference type="Proteomes" id="UP000238296">
    <property type="component" value="Unassembled WGS sequence"/>
</dbReference>
<dbReference type="SUPFAM" id="SSF51395">
    <property type="entry name" value="FMN-linked oxidoreductases"/>
    <property type="match status" value="1"/>
</dbReference>
<feature type="domain" description="FAD-dependent oxidoreductase 2 FAD-binding" evidence="11">
    <location>
        <begin position="382"/>
        <end position="415"/>
    </location>
</feature>
<dbReference type="InterPro" id="IPR013785">
    <property type="entry name" value="Aldolase_TIM"/>
</dbReference>